<keyword evidence="7" id="KW-0539">Nucleus</keyword>
<dbReference type="PROSITE" id="PS50157">
    <property type="entry name" value="ZINC_FINGER_C2H2_2"/>
    <property type="match status" value="1"/>
</dbReference>
<sequence>MEAGLCTFEQPSNPGRVNWRGRRCSSAEGESWGVRAVAEDTSGIVGTTWPPRSYACTFCRRVFRSAQALGGHMNVHRRERARLRQSCTSWSSAHASAAFPPPPPAPPEFSAVGGGVFLVYSIGAGTGEVFVPSMSSSAFVSSSPYHRNGSAASCGTSKEGGDEGLVVEELDLELRLGR</sequence>
<dbReference type="AlphaFoldDB" id="A0A804IWX4"/>
<accession>A0A804IWX4</accession>
<dbReference type="InterPro" id="IPR013087">
    <property type="entry name" value="Znf_C2H2_type"/>
</dbReference>
<dbReference type="SMART" id="SM00355">
    <property type="entry name" value="ZnF_C2H2"/>
    <property type="match status" value="1"/>
</dbReference>
<feature type="domain" description="C2H2-type" evidence="9">
    <location>
        <begin position="54"/>
        <end position="81"/>
    </location>
</feature>
<evidence type="ECO:0000256" key="1">
    <source>
        <dbReference type="ARBA" id="ARBA00004123"/>
    </source>
</evidence>
<dbReference type="EnsemblPlants" id="Ma04_t33810.1">
    <property type="protein sequence ID" value="Ma04_p33810.1"/>
    <property type="gene ID" value="Ma04_g33810"/>
</dbReference>
<dbReference type="OrthoDB" id="1708403at2759"/>
<evidence type="ECO:0000313" key="12">
    <source>
        <dbReference type="Proteomes" id="UP000012960"/>
    </source>
</evidence>
<evidence type="ECO:0000256" key="3">
    <source>
        <dbReference type="ARBA" id="ARBA00022771"/>
    </source>
</evidence>
<dbReference type="Pfam" id="PF13912">
    <property type="entry name" value="zf-C2H2_6"/>
    <property type="match status" value="1"/>
</dbReference>
<dbReference type="EMBL" id="HG996469">
    <property type="protein sequence ID" value="CAG1844188.1"/>
    <property type="molecule type" value="Genomic_DNA"/>
</dbReference>
<dbReference type="GO" id="GO:0005634">
    <property type="term" value="C:nucleus"/>
    <property type="evidence" value="ECO:0007669"/>
    <property type="project" value="UniProtKB-SubCell"/>
</dbReference>
<dbReference type="PANTHER" id="PTHR45801">
    <property type="entry name" value="OS07G0101800 PROTEIN"/>
    <property type="match status" value="1"/>
</dbReference>
<keyword evidence="2" id="KW-0479">Metal-binding</keyword>
<dbReference type="Gene3D" id="3.30.160.60">
    <property type="entry name" value="Classic Zinc Finger"/>
    <property type="match status" value="1"/>
</dbReference>
<dbReference type="SUPFAM" id="SSF57667">
    <property type="entry name" value="beta-beta-alpha zinc fingers"/>
    <property type="match status" value="1"/>
</dbReference>
<dbReference type="InterPro" id="IPR036236">
    <property type="entry name" value="Znf_C2H2_sf"/>
</dbReference>
<keyword evidence="4" id="KW-0862">Zinc</keyword>
<keyword evidence="12" id="KW-1185">Reference proteome</keyword>
<gene>
    <name evidence="10" type="ORF">GSMUA_139830.1</name>
</gene>
<evidence type="ECO:0000259" key="9">
    <source>
        <dbReference type="PROSITE" id="PS50157"/>
    </source>
</evidence>
<evidence type="ECO:0000256" key="2">
    <source>
        <dbReference type="ARBA" id="ARBA00022723"/>
    </source>
</evidence>
<keyword evidence="3 8" id="KW-0863">Zinc-finger</keyword>
<evidence type="ECO:0000313" key="10">
    <source>
        <dbReference type="EMBL" id="CAG1844188.1"/>
    </source>
</evidence>
<dbReference type="Gramene" id="Ma04_t33810.1">
    <property type="protein sequence ID" value="Ma04_p33810.1"/>
    <property type="gene ID" value="Ma04_g33810"/>
</dbReference>
<comment type="subcellular location">
    <subcellularLocation>
        <location evidence="1">Nucleus</location>
    </subcellularLocation>
</comment>
<evidence type="ECO:0000256" key="5">
    <source>
        <dbReference type="ARBA" id="ARBA00023015"/>
    </source>
</evidence>
<evidence type="ECO:0000256" key="8">
    <source>
        <dbReference type="PROSITE-ProRule" id="PRU00042"/>
    </source>
</evidence>
<dbReference type="PANTHER" id="PTHR45801:SF110">
    <property type="entry name" value="TRANSCRIPTIONAL REGULATOR SUPERMAN"/>
    <property type="match status" value="1"/>
</dbReference>
<protein>
    <submittedName>
        <fullName evidence="10">(wild Malaysian banana) hypothetical protein</fullName>
    </submittedName>
</protein>
<dbReference type="KEGG" id="mus:103983393"/>
<name>A0A804IWX4_MUSAM</name>
<organism evidence="11 12">
    <name type="scientific">Musa acuminata subsp. malaccensis</name>
    <name type="common">Wild banana</name>
    <name type="synonym">Musa malaccensis</name>
    <dbReference type="NCBI Taxonomy" id="214687"/>
    <lineage>
        <taxon>Eukaryota</taxon>
        <taxon>Viridiplantae</taxon>
        <taxon>Streptophyta</taxon>
        <taxon>Embryophyta</taxon>
        <taxon>Tracheophyta</taxon>
        <taxon>Spermatophyta</taxon>
        <taxon>Magnoliopsida</taxon>
        <taxon>Liliopsida</taxon>
        <taxon>Zingiberales</taxon>
        <taxon>Musaceae</taxon>
        <taxon>Musa</taxon>
    </lineage>
</organism>
<keyword evidence="6" id="KW-0804">Transcription</keyword>
<proteinExistence type="predicted"/>
<evidence type="ECO:0000256" key="6">
    <source>
        <dbReference type="ARBA" id="ARBA00023163"/>
    </source>
</evidence>
<dbReference type="InterPro" id="IPR052426">
    <property type="entry name" value="Plant_dev_regulator"/>
</dbReference>
<dbReference type="PROSITE" id="PS00028">
    <property type="entry name" value="ZINC_FINGER_C2H2_1"/>
    <property type="match status" value="1"/>
</dbReference>
<evidence type="ECO:0000256" key="7">
    <source>
        <dbReference type="ARBA" id="ARBA00023242"/>
    </source>
</evidence>
<dbReference type="Proteomes" id="UP000012960">
    <property type="component" value="Unplaced"/>
</dbReference>
<keyword evidence="5" id="KW-0805">Transcription regulation</keyword>
<evidence type="ECO:0000313" key="11">
    <source>
        <dbReference type="EnsemblPlants" id="Ma04_p33810.1"/>
    </source>
</evidence>
<dbReference type="GO" id="GO:0008270">
    <property type="term" value="F:zinc ion binding"/>
    <property type="evidence" value="ECO:0007669"/>
    <property type="project" value="UniProtKB-KW"/>
</dbReference>
<reference evidence="11" key="2">
    <citation type="submission" date="2021-05" db="UniProtKB">
        <authorList>
            <consortium name="EnsemblPlants"/>
        </authorList>
    </citation>
    <scope>IDENTIFICATION</scope>
    <source>
        <strain evidence="11">subsp. malaccensis</strain>
    </source>
</reference>
<reference evidence="10" key="1">
    <citation type="submission" date="2021-03" db="EMBL/GenBank/DDBJ databases">
        <authorList>
            <consortium name="Genoscope - CEA"/>
            <person name="William W."/>
        </authorList>
    </citation>
    <scope>NUCLEOTIDE SEQUENCE</scope>
    <source>
        <strain evidence="10">Doubled-haploid Pahang</strain>
    </source>
</reference>
<evidence type="ECO:0000256" key="4">
    <source>
        <dbReference type="ARBA" id="ARBA00022833"/>
    </source>
</evidence>